<dbReference type="GO" id="GO:0045892">
    <property type="term" value="P:negative regulation of DNA-templated transcription"/>
    <property type="evidence" value="ECO:0007669"/>
    <property type="project" value="TreeGrafter"/>
</dbReference>
<reference evidence="7 8" key="1">
    <citation type="submission" date="2017-06" db="EMBL/GenBank/DDBJ databases">
        <authorList>
            <consortium name="Pathogen Informatics"/>
        </authorList>
    </citation>
    <scope>NUCLEOTIDE SEQUENCE [LARGE SCALE GENOMIC DNA]</scope>
    <source>
        <strain evidence="7 8">NCTC10570</strain>
    </source>
</reference>
<dbReference type="InterPro" id="IPR036388">
    <property type="entry name" value="WH-like_DNA-bd_sf"/>
</dbReference>
<gene>
    <name evidence="7" type="primary">treR_1</name>
    <name evidence="7" type="ORF">SAMEA4364220_01169</name>
</gene>
<evidence type="ECO:0000313" key="7">
    <source>
        <dbReference type="EMBL" id="SNU99713.1"/>
    </source>
</evidence>
<dbReference type="Gene3D" id="1.10.10.10">
    <property type="entry name" value="Winged helix-like DNA-binding domain superfamily/Winged helix DNA-binding domain"/>
    <property type="match status" value="1"/>
</dbReference>
<sequence>MKKYEAIYQDLLNMIESHKIKAGELLPSEFHLRDYYKASRDTVRKALMMLSQNGYIQKSQGKGSIVLDITRFNFPVSGLISFKELASTISGKVETIVNCCECIEPDEEIKKLLMLKNDTKVWYIERIRRINGEAVIFDTDILNADIVPYINEQIAQNSLYDYLEHELELKIGYAKKEITCRPVTSKDQKLMDLKNYDMIVNIASFVFLEDTTLFQYTISRHRPDKFRFNDFARRTHN</sequence>
<evidence type="ECO:0000256" key="2">
    <source>
        <dbReference type="ARBA" id="ARBA00023015"/>
    </source>
</evidence>
<dbReference type="Proteomes" id="UP000215383">
    <property type="component" value="Chromosome 1"/>
</dbReference>
<evidence type="ECO:0000256" key="4">
    <source>
        <dbReference type="ARBA" id="ARBA00023163"/>
    </source>
</evidence>
<dbReference type="SUPFAM" id="SSF64288">
    <property type="entry name" value="Chorismate lyase-like"/>
    <property type="match status" value="1"/>
</dbReference>
<dbReference type="OrthoDB" id="457376at2"/>
<dbReference type="SUPFAM" id="SSF46785">
    <property type="entry name" value="Winged helix' DNA-binding domain"/>
    <property type="match status" value="1"/>
</dbReference>
<keyword evidence="4" id="KW-0804">Transcription</keyword>
<dbReference type="SMART" id="SM00866">
    <property type="entry name" value="UTRA"/>
    <property type="match status" value="1"/>
</dbReference>
<dbReference type="GO" id="GO:0003677">
    <property type="term" value="F:DNA binding"/>
    <property type="evidence" value="ECO:0007669"/>
    <property type="project" value="UniProtKB-UniRule"/>
</dbReference>
<dbReference type="PANTHER" id="PTHR44846:SF12">
    <property type="entry name" value="HTH-TYPE TRANSCRIPTIONAL REGULATOR TRER"/>
    <property type="match status" value="1"/>
</dbReference>
<evidence type="ECO:0000313" key="8">
    <source>
        <dbReference type="Proteomes" id="UP000215383"/>
    </source>
</evidence>
<keyword evidence="2" id="KW-0805">Transcription regulation</keyword>
<dbReference type="Gene3D" id="3.40.1410.10">
    <property type="entry name" value="Chorismate lyase-like"/>
    <property type="match status" value="1"/>
</dbReference>
<keyword evidence="1" id="KW-0678">Repressor</keyword>
<dbReference type="InterPro" id="IPR036390">
    <property type="entry name" value="WH_DNA-bd_sf"/>
</dbReference>
<keyword evidence="8" id="KW-1185">Reference proteome</keyword>
<dbReference type="CDD" id="cd07377">
    <property type="entry name" value="WHTH_GntR"/>
    <property type="match status" value="1"/>
</dbReference>
<dbReference type="PANTHER" id="PTHR44846">
    <property type="entry name" value="MANNOSYL-D-GLYCERATE TRANSPORT/METABOLISM SYSTEM REPRESSOR MNGR-RELATED"/>
    <property type="match status" value="1"/>
</dbReference>
<dbReference type="GeneID" id="78507174"/>
<dbReference type="Pfam" id="PF07702">
    <property type="entry name" value="UTRA"/>
    <property type="match status" value="1"/>
</dbReference>
<dbReference type="FunFam" id="3.40.1410.10:FF:000008">
    <property type="entry name" value="Transcriptional regulator, GntR family"/>
    <property type="match status" value="1"/>
</dbReference>
<dbReference type="eggNOG" id="COG2188">
    <property type="taxonomic scope" value="Bacteria"/>
</dbReference>
<dbReference type="GO" id="GO:0003700">
    <property type="term" value="F:DNA-binding transcription factor activity"/>
    <property type="evidence" value="ECO:0007669"/>
    <property type="project" value="UniProtKB-UniRule"/>
</dbReference>
<dbReference type="SMART" id="SM00345">
    <property type="entry name" value="HTH_GNTR"/>
    <property type="match status" value="1"/>
</dbReference>
<dbReference type="AlphaFoldDB" id="A0A239TSY5"/>
<organism evidence="7 8">
    <name type="scientific">Megamonas hypermegale</name>
    <dbReference type="NCBI Taxonomy" id="158847"/>
    <lineage>
        <taxon>Bacteria</taxon>
        <taxon>Bacillati</taxon>
        <taxon>Bacillota</taxon>
        <taxon>Negativicutes</taxon>
        <taxon>Selenomonadales</taxon>
        <taxon>Selenomonadaceae</taxon>
        <taxon>Megamonas</taxon>
    </lineage>
</organism>
<name>A0A239TSY5_9FIRM</name>
<dbReference type="PRINTS" id="PR00035">
    <property type="entry name" value="HTHGNTR"/>
</dbReference>
<dbReference type="PROSITE" id="PS50949">
    <property type="entry name" value="HTH_GNTR"/>
    <property type="match status" value="1"/>
</dbReference>
<evidence type="ECO:0000259" key="6">
    <source>
        <dbReference type="PROSITE" id="PS50949"/>
    </source>
</evidence>
<dbReference type="Pfam" id="PF00392">
    <property type="entry name" value="GntR"/>
    <property type="match status" value="1"/>
</dbReference>
<dbReference type="EMBL" id="LT906446">
    <property type="protein sequence ID" value="SNU99713.1"/>
    <property type="molecule type" value="Genomic_DNA"/>
</dbReference>
<accession>A0A239TSY5</accession>
<evidence type="ECO:0000256" key="1">
    <source>
        <dbReference type="ARBA" id="ARBA00022491"/>
    </source>
</evidence>
<dbReference type="InterPro" id="IPR012770">
    <property type="entry name" value="TreR"/>
</dbReference>
<dbReference type="InterPro" id="IPR000524">
    <property type="entry name" value="Tscrpt_reg_HTH_GntR"/>
</dbReference>
<dbReference type="InterPro" id="IPR028978">
    <property type="entry name" value="Chorismate_lyase_/UTRA_dom_sf"/>
</dbReference>
<feature type="domain" description="HTH gntR-type" evidence="6">
    <location>
        <begin position="1"/>
        <end position="69"/>
    </location>
</feature>
<evidence type="ECO:0000256" key="5">
    <source>
        <dbReference type="NCBIfam" id="TIGR02404"/>
    </source>
</evidence>
<proteinExistence type="predicted"/>
<evidence type="ECO:0000256" key="3">
    <source>
        <dbReference type="ARBA" id="ARBA00023125"/>
    </source>
</evidence>
<protein>
    <recommendedName>
        <fullName evidence="5">Trehalose operon repressor</fullName>
    </recommendedName>
</protein>
<dbReference type="InterPro" id="IPR011663">
    <property type="entry name" value="UTRA"/>
</dbReference>
<keyword evidence="3" id="KW-0238">DNA-binding</keyword>
<dbReference type="RefSeq" id="WP_027890074.1">
    <property type="nucleotide sequence ID" value="NZ_JACJLZ010000001.1"/>
</dbReference>
<dbReference type="InterPro" id="IPR050679">
    <property type="entry name" value="Bact_HTH_transcr_reg"/>
</dbReference>
<dbReference type="NCBIfam" id="TIGR02404">
    <property type="entry name" value="trehalos_R_Bsub"/>
    <property type="match status" value="1"/>
</dbReference>